<organism evidence="3 4">
    <name type="scientific">Planotetraspora thailandica</name>
    <dbReference type="NCBI Taxonomy" id="487172"/>
    <lineage>
        <taxon>Bacteria</taxon>
        <taxon>Bacillati</taxon>
        <taxon>Actinomycetota</taxon>
        <taxon>Actinomycetes</taxon>
        <taxon>Streptosporangiales</taxon>
        <taxon>Streptosporangiaceae</taxon>
        <taxon>Planotetraspora</taxon>
    </lineage>
</organism>
<dbReference type="AlphaFoldDB" id="A0A8J3V3U3"/>
<feature type="compositionally biased region" description="Gly residues" evidence="1">
    <location>
        <begin position="57"/>
        <end position="69"/>
    </location>
</feature>
<proteinExistence type="predicted"/>
<dbReference type="Pfam" id="PF09579">
    <property type="entry name" value="Spore_YtfJ"/>
    <property type="match status" value="1"/>
</dbReference>
<keyword evidence="2" id="KW-0472">Membrane</keyword>
<evidence type="ECO:0000313" key="3">
    <source>
        <dbReference type="EMBL" id="GII56897.1"/>
    </source>
</evidence>
<protein>
    <recommendedName>
        <fullName evidence="5">Sporulation protein</fullName>
    </recommendedName>
</protein>
<gene>
    <name evidence="3" type="ORF">Pth03_52860</name>
</gene>
<dbReference type="InterPro" id="IPR014229">
    <property type="entry name" value="Spore_YtfJ"/>
</dbReference>
<comment type="caution">
    <text evidence="3">The sequence shown here is derived from an EMBL/GenBank/DDBJ whole genome shotgun (WGS) entry which is preliminary data.</text>
</comment>
<evidence type="ECO:0000256" key="2">
    <source>
        <dbReference type="SAM" id="Phobius"/>
    </source>
</evidence>
<keyword evidence="4" id="KW-1185">Reference proteome</keyword>
<accession>A0A8J3V3U3</accession>
<dbReference type="Proteomes" id="UP000605992">
    <property type="component" value="Unassembled WGS sequence"/>
</dbReference>
<evidence type="ECO:0008006" key="5">
    <source>
        <dbReference type="Google" id="ProtNLM"/>
    </source>
</evidence>
<keyword evidence="2" id="KW-0812">Transmembrane</keyword>
<feature type="region of interest" description="Disordered" evidence="1">
    <location>
        <begin position="42"/>
        <end position="69"/>
    </location>
</feature>
<evidence type="ECO:0000256" key="1">
    <source>
        <dbReference type="SAM" id="MobiDB-lite"/>
    </source>
</evidence>
<dbReference type="EMBL" id="BOOR01000042">
    <property type="protein sequence ID" value="GII56897.1"/>
    <property type="molecule type" value="Genomic_DNA"/>
</dbReference>
<reference evidence="3" key="1">
    <citation type="submission" date="2021-01" db="EMBL/GenBank/DDBJ databases">
        <title>Whole genome shotgun sequence of Planotetraspora thailandica NBRC 104271.</title>
        <authorList>
            <person name="Komaki H."/>
            <person name="Tamura T."/>
        </authorList>
    </citation>
    <scope>NUCLEOTIDE SEQUENCE</scope>
    <source>
        <strain evidence="3">NBRC 104271</strain>
    </source>
</reference>
<name>A0A8J3V3U3_9ACTN</name>
<feature type="transmembrane region" description="Helical" evidence="2">
    <location>
        <begin position="97"/>
        <end position="115"/>
    </location>
</feature>
<evidence type="ECO:0000313" key="4">
    <source>
        <dbReference type="Proteomes" id="UP000605992"/>
    </source>
</evidence>
<sequence>MNVMKLISRIPDDVTVRRVFGEPITVDDVTIIPVVRIAGGGGGGQGTAHPAEETGDAGKGGSEGSGGGFGLSATPVGAFVVKGGDVRWEPALDVNRLVIGGQAIAIVALLTLRAIMRARAKRQPGARR</sequence>
<keyword evidence="2" id="KW-1133">Transmembrane helix</keyword>
<dbReference type="RefSeq" id="WP_203947035.1">
    <property type="nucleotide sequence ID" value="NZ_BOOR01000042.1"/>
</dbReference>